<organism evidence="3 4">
    <name type="scientific">Andreprevotia lacus DSM 23236</name>
    <dbReference type="NCBI Taxonomy" id="1121001"/>
    <lineage>
        <taxon>Bacteria</taxon>
        <taxon>Pseudomonadati</taxon>
        <taxon>Pseudomonadota</taxon>
        <taxon>Betaproteobacteria</taxon>
        <taxon>Neisseriales</taxon>
        <taxon>Chitinibacteraceae</taxon>
        <taxon>Andreprevotia</taxon>
    </lineage>
</organism>
<dbReference type="STRING" id="1121001.SAMN02745857_03623"/>
<reference evidence="3 4" key="1">
    <citation type="submission" date="2017-04" db="EMBL/GenBank/DDBJ databases">
        <authorList>
            <person name="Afonso C.L."/>
            <person name="Miller P.J."/>
            <person name="Scott M.A."/>
            <person name="Spackman E."/>
            <person name="Goraichik I."/>
            <person name="Dimitrov K.M."/>
            <person name="Suarez D.L."/>
            <person name="Swayne D.E."/>
        </authorList>
    </citation>
    <scope>NUCLEOTIDE SEQUENCE [LARGE SCALE GENOMIC DNA]</scope>
    <source>
        <strain evidence="3 4">DSM 23236</strain>
    </source>
</reference>
<evidence type="ECO:0000256" key="2">
    <source>
        <dbReference type="SAM" id="Phobius"/>
    </source>
</evidence>
<feature type="transmembrane region" description="Helical" evidence="2">
    <location>
        <begin position="426"/>
        <end position="449"/>
    </location>
</feature>
<dbReference type="EMBL" id="FWXD01000029">
    <property type="protein sequence ID" value="SMC29128.1"/>
    <property type="molecule type" value="Genomic_DNA"/>
</dbReference>
<sequence length="526" mass="55678">MPNLSQQAAEFLDCYTCGVQPPQGWLYDAALRQTRLDFTPDSLKRIDALLAQLRSKVAPTLQDMEATPQAFNFCLLLAFYIGEYLVRQHGMVLTWHHHDEAGAVLETTPPPAFFSRVFGLTGGRLFLPLGWLSDHLLGKPERMSATDYVAKLATRPEAPGEATRRLQRPQGMPAVTLPAGWAPALRNAGQLAAAALDLLADGTSAHLPARCEPGEGDAITIVSMAGYGDPDETVAHGEQQLASNPKQLPRMALCYPVHDRAGSAPRLLLLVRVRSYGGSQQLDSTVYFPFRLAEHPQGFAVLGLEVDRDIAPADQLDAVAAALYAGFDLWQSTRLRWANPDDAATATPAGLLNAPDAAPQPPTPRSAAAAAAAAAWPPAQAPQGGWPGATASPRQSGDAGFSMGSLLKPLVESAERESARDVRLVGVIKFFTGMVLAALAVGACVLLALLPVLSIGLVVFAVTAVGFALGGLLEVITGISLGLMAQAVNAFAETRFARIAALTFAITLLLVAAGMMIWALFGDHST</sequence>
<gene>
    <name evidence="3" type="ORF">SAMN02745857_03623</name>
</gene>
<dbReference type="AlphaFoldDB" id="A0A1W1Y059"/>
<dbReference type="RefSeq" id="WP_084092566.1">
    <property type="nucleotide sequence ID" value="NZ_FWXD01000029.1"/>
</dbReference>
<protein>
    <submittedName>
        <fullName evidence="3">Uncharacterized protein</fullName>
    </submittedName>
</protein>
<proteinExistence type="predicted"/>
<keyword evidence="2" id="KW-1133">Transmembrane helix</keyword>
<dbReference type="Proteomes" id="UP000192761">
    <property type="component" value="Unassembled WGS sequence"/>
</dbReference>
<name>A0A1W1Y059_9NEIS</name>
<accession>A0A1W1Y059</accession>
<feature type="transmembrane region" description="Helical" evidence="2">
    <location>
        <begin position="496"/>
        <end position="521"/>
    </location>
</feature>
<feature type="region of interest" description="Disordered" evidence="1">
    <location>
        <begin position="346"/>
        <end position="398"/>
    </location>
</feature>
<keyword evidence="2" id="KW-0472">Membrane</keyword>
<feature type="compositionally biased region" description="Low complexity" evidence="1">
    <location>
        <begin position="365"/>
        <end position="391"/>
    </location>
</feature>
<keyword evidence="2" id="KW-0812">Transmembrane</keyword>
<dbReference type="OrthoDB" id="8613373at2"/>
<evidence type="ECO:0000313" key="4">
    <source>
        <dbReference type="Proteomes" id="UP000192761"/>
    </source>
</evidence>
<evidence type="ECO:0000313" key="3">
    <source>
        <dbReference type="EMBL" id="SMC29128.1"/>
    </source>
</evidence>
<feature type="transmembrane region" description="Helical" evidence="2">
    <location>
        <begin position="455"/>
        <end position="484"/>
    </location>
</feature>
<keyword evidence="4" id="KW-1185">Reference proteome</keyword>
<evidence type="ECO:0000256" key="1">
    <source>
        <dbReference type="SAM" id="MobiDB-lite"/>
    </source>
</evidence>